<protein>
    <submittedName>
        <fullName evidence="1">Uncharacterized protein</fullName>
    </submittedName>
</protein>
<sequence>PRSSREYPVKFSYASFNLCFFIRYNLLSVFRHIRHTCTVEGIAPVYICLVPLSSNTSSSRKCTEQTTALS</sequence>
<accession>S4NYN7</accession>
<evidence type="ECO:0000313" key="1">
    <source>
        <dbReference type="EMBL" id="JAA82434.1"/>
    </source>
</evidence>
<dbReference type="AlphaFoldDB" id="S4NYN7"/>
<dbReference type="EMBL" id="GAIX01010126">
    <property type="protein sequence ID" value="JAA82434.1"/>
    <property type="molecule type" value="Transcribed_RNA"/>
</dbReference>
<reference evidence="1" key="1">
    <citation type="journal article" date="2013" name="BMC Genomics">
        <title>Unscrambling butterfly oogenesis.</title>
        <authorList>
            <person name="Carter J.M."/>
            <person name="Baker S.C."/>
            <person name="Pink R."/>
            <person name="Carter D.R."/>
            <person name="Collins A."/>
            <person name="Tomlin J."/>
            <person name="Gibbs M."/>
            <person name="Breuker C.J."/>
        </authorList>
    </citation>
    <scope>NUCLEOTIDE SEQUENCE</scope>
    <source>
        <tissue evidence="1">Ovary</tissue>
    </source>
</reference>
<feature type="non-terminal residue" evidence="1">
    <location>
        <position position="1"/>
    </location>
</feature>
<organism evidence="1">
    <name type="scientific">Pararge aegeria</name>
    <name type="common">speckled wood butterfly</name>
    <dbReference type="NCBI Taxonomy" id="116150"/>
    <lineage>
        <taxon>Eukaryota</taxon>
        <taxon>Metazoa</taxon>
        <taxon>Ecdysozoa</taxon>
        <taxon>Arthropoda</taxon>
        <taxon>Hexapoda</taxon>
        <taxon>Insecta</taxon>
        <taxon>Pterygota</taxon>
        <taxon>Neoptera</taxon>
        <taxon>Endopterygota</taxon>
        <taxon>Lepidoptera</taxon>
        <taxon>Glossata</taxon>
        <taxon>Ditrysia</taxon>
        <taxon>Papilionoidea</taxon>
        <taxon>Nymphalidae</taxon>
        <taxon>Satyrinae</taxon>
        <taxon>Satyrini</taxon>
        <taxon>Parargina</taxon>
        <taxon>Pararge</taxon>
    </lineage>
</organism>
<proteinExistence type="predicted"/>
<reference evidence="1" key="2">
    <citation type="submission" date="2013-05" db="EMBL/GenBank/DDBJ databases">
        <authorList>
            <person name="Carter J.-M."/>
            <person name="Baker S.C."/>
            <person name="Pink R."/>
            <person name="Carter D.R.F."/>
            <person name="Collins A."/>
            <person name="Tomlin J."/>
            <person name="Gibbs M."/>
            <person name="Breuker C.J."/>
        </authorList>
    </citation>
    <scope>NUCLEOTIDE SEQUENCE</scope>
    <source>
        <tissue evidence="1">Ovary</tissue>
    </source>
</reference>
<name>S4NYN7_9NEOP</name>
<feature type="non-terminal residue" evidence="1">
    <location>
        <position position="70"/>
    </location>
</feature>